<evidence type="ECO:0000259" key="3">
    <source>
        <dbReference type="Pfam" id="PF03061"/>
    </source>
</evidence>
<reference evidence="4" key="2">
    <citation type="journal article" date="2022" name="Elife">
        <title>Obligate sexual reproduction of a homothallic fungus closely related to the Cryptococcus pathogenic species complex.</title>
        <authorList>
            <person name="Passer A.R."/>
            <person name="Clancey S.A."/>
            <person name="Shea T."/>
            <person name="David-Palma M."/>
            <person name="Averette A.F."/>
            <person name="Boekhout T."/>
            <person name="Porcel B.M."/>
            <person name="Nowrousian M."/>
            <person name="Cuomo C.A."/>
            <person name="Sun S."/>
            <person name="Heitman J."/>
            <person name="Coelho M.A."/>
        </authorList>
    </citation>
    <scope>NUCLEOTIDE SEQUENCE</scope>
    <source>
        <strain evidence="4">CBS 7841</strain>
    </source>
</reference>
<organism evidence="4 5">
    <name type="scientific">Cryptococcus depauperatus CBS 7841</name>
    <dbReference type="NCBI Taxonomy" id="1295531"/>
    <lineage>
        <taxon>Eukaryota</taxon>
        <taxon>Fungi</taxon>
        <taxon>Dikarya</taxon>
        <taxon>Basidiomycota</taxon>
        <taxon>Agaricomycotina</taxon>
        <taxon>Tremellomycetes</taxon>
        <taxon>Tremellales</taxon>
        <taxon>Cryptococcaceae</taxon>
        <taxon>Cryptococcus</taxon>
    </lineage>
</organism>
<evidence type="ECO:0000256" key="2">
    <source>
        <dbReference type="ARBA" id="ARBA00022801"/>
    </source>
</evidence>
<dbReference type="RefSeq" id="XP_066066837.1">
    <property type="nucleotide sequence ID" value="XM_066210740.1"/>
</dbReference>
<dbReference type="InterPro" id="IPR039298">
    <property type="entry name" value="ACOT13"/>
</dbReference>
<keyword evidence="2" id="KW-0378">Hydrolase</keyword>
<dbReference type="AlphaFoldDB" id="A0AAJ8JPI5"/>
<dbReference type="KEGG" id="cdep:91085511"/>
<dbReference type="SUPFAM" id="SSF54637">
    <property type="entry name" value="Thioesterase/thiol ester dehydrase-isomerase"/>
    <property type="match status" value="1"/>
</dbReference>
<evidence type="ECO:0000256" key="1">
    <source>
        <dbReference type="ARBA" id="ARBA00008324"/>
    </source>
</evidence>
<dbReference type="InterPro" id="IPR029069">
    <property type="entry name" value="HotDog_dom_sf"/>
</dbReference>
<name>A0AAJ8JPI5_9TREE</name>
<accession>A0AAJ8JPI5</accession>
<dbReference type="Pfam" id="PF03061">
    <property type="entry name" value="4HBT"/>
    <property type="match status" value="1"/>
</dbReference>
<comment type="similarity">
    <text evidence="1">Belongs to the thioesterase PaaI family.</text>
</comment>
<reference evidence="4" key="1">
    <citation type="submission" date="2016-06" db="EMBL/GenBank/DDBJ databases">
        <authorList>
            <person name="Cuomo C."/>
            <person name="Litvintseva A."/>
            <person name="Heitman J."/>
            <person name="Chen Y."/>
            <person name="Sun S."/>
            <person name="Springer D."/>
            <person name="Dromer F."/>
            <person name="Young S."/>
            <person name="Zeng Q."/>
            <person name="Chapman S."/>
            <person name="Gujja S."/>
            <person name="Saif S."/>
            <person name="Birren B."/>
        </authorList>
    </citation>
    <scope>NUCLEOTIDE SEQUENCE</scope>
    <source>
        <strain evidence="4">CBS 7841</strain>
    </source>
</reference>
<dbReference type="Proteomes" id="UP000094043">
    <property type="component" value="Chromosome 2"/>
</dbReference>
<dbReference type="GO" id="GO:0047617">
    <property type="term" value="F:fatty acyl-CoA hydrolase activity"/>
    <property type="evidence" value="ECO:0007669"/>
    <property type="project" value="InterPro"/>
</dbReference>
<evidence type="ECO:0000313" key="5">
    <source>
        <dbReference type="Proteomes" id="UP000094043"/>
    </source>
</evidence>
<reference evidence="4" key="3">
    <citation type="submission" date="2024-01" db="EMBL/GenBank/DDBJ databases">
        <authorList>
            <person name="Coelho M.A."/>
            <person name="David-Palma M."/>
            <person name="Shea T."/>
            <person name="Sun S."/>
            <person name="Cuomo C.A."/>
            <person name="Heitman J."/>
        </authorList>
    </citation>
    <scope>NUCLEOTIDE SEQUENCE</scope>
    <source>
        <strain evidence="4">CBS 7841</strain>
    </source>
</reference>
<keyword evidence="5" id="KW-1185">Reference proteome</keyword>
<feature type="domain" description="Thioesterase" evidence="3">
    <location>
        <begin position="66"/>
        <end position="140"/>
    </location>
</feature>
<dbReference type="Gene3D" id="3.10.129.10">
    <property type="entry name" value="Hotdog Thioesterase"/>
    <property type="match status" value="1"/>
</dbReference>
<sequence length="165" mass="18555">MLPTDDEQQRFQTLTAETGFASSLVKSLRILEIDDVPDEDERGRRRVEGWRMSFEGVISQDMTNLFGNLHGAAVSWLVDTLTSVALVQLHTPTFWGPPMMAGVSLSMEIQYLNPGRLGNKILIEVEILKCTLTLANLRCEDMKSKRLIAAGTHLRTWKPSELARL</sequence>
<dbReference type="CDD" id="cd03443">
    <property type="entry name" value="PaaI_thioesterase"/>
    <property type="match status" value="1"/>
</dbReference>
<dbReference type="PANTHER" id="PTHR21660">
    <property type="entry name" value="THIOESTERASE SUPERFAMILY MEMBER-RELATED"/>
    <property type="match status" value="1"/>
</dbReference>
<protein>
    <recommendedName>
        <fullName evidence="3">Thioesterase domain-containing protein</fullName>
    </recommendedName>
</protein>
<dbReference type="GeneID" id="91085511"/>
<dbReference type="EMBL" id="CP143785">
    <property type="protein sequence ID" value="WVN86137.1"/>
    <property type="molecule type" value="Genomic_DNA"/>
</dbReference>
<evidence type="ECO:0000313" key="4">
    <source>
        <dbReference type="EMBL" id="WVN86137.1"/>
    </source>
</evidence>
<gene>
    <name evidence="4" type="ORF">L203_101298</name>
</gene>
<dbReference type="PANTHER" id="PTHR21660:SF1">
    <property type="entry name" value="ACYL-COENZYME A THIOESTERASE 13"/>
    <property type="match status" value="1"/>
</dbReference>
<dbReference type="InterPro" id="IPR006683">
    <property type="entry name" value="Thioestr_dom"/>
</dbReference>
<proteinExistence type="inferred from homology"/>